<comment type="similarity">
    <text evidence="1">Belongs to the DprA/Smf family.</text>
</comment>
<dbReference type="EMBL" id="MFLV01000012">
    <property type="protein sequence ID" value="OGG71595.1"/>
    <property type="molecule type" value="Genomic_DNA"/>
</dbReference>
<dbReference type="InterPro" id="IPR003488">
    <property type="entry name" value="DprA"/>
</dbReference>
<dbReference type="Pfam" id="PF02481">
    <property type="entry name" value="DNA_processg_A"/>
    <property type="match status" value="1"/>
</dbReference>
<dbReference type="Gene3D" id="3.40.50.450">
    <property type="match status" value="1"/>
</dbReference>
<evidence type="ECO:0000256" key="1">
    <source>
        <dbReference type="ARBA" id="ARBA00006525"/>
    </source>
</evidence>
<sequence>MKKDLRQLSQEEFPPLLREIPDPPKKLYLRGALPSSSFKLLTVVGSRKYTPYGKAVVEKLISGLRGFPVAIVSGLALGIDALAHEAALAAKLPTIALPGSGLNPDVLYPRAHYRLAERILEARLPDGQQGGALLSEFEPDFRARPESFLQRNRVMAAVAEATLIIEAASRSGTLVTAKLAVDYNRELLVVPGSIFSPNSFGPHLFLSLGATPVTSSEDILKALHIEPAPKPIAERTDLSEAERRVLRALVEPRTRDELLASLALPASEANILLSTMELKGLIAARLGTIERA</sequence>
<dbReference type="PANTHER" id="PTHR43022">
    <property type="entry name" value="PROTEIN SMF"/>
    <property type="match status" value="1"/>
</dbReference>
<dbReference type="STRING" id="1798508.A3A35_01675"/>
<dbReference type="InterPro" id="IPR041614">
    <property type="entry name" value="DprA_WH"/>
</dbReference>
<dbReference type="NCBIfam" id="TIGR00732">
    <property type="entry name" value="dprA"/>
    <property type="match status" value="1"/>
</dbReference>
<dbReference type="Proteomes" id="UP000179115">
    <property type="component" value="Unassembled WGS sequence"/>
</dbReference>
<comment type="caution">
    <text evidence="4">The sequence shown here is derived from an EMBL/GenBank/DDBJ whole genome shotgun (WGS) entry which is preliminary data.</text>
</comment>
<gene>
    <name evidence="4" type="ORF">A3A35_01675</name>
</gene>
<dbReference type="PANTHER" id="PTHR43022:SF1">
    <property type="entry name" value="PROTEIN SMF"/>
    <property type="match status" value="1"/>
</dbReference>
<dbReference type="InterPro" id="IPR036388">
    <property type="entry name" value="WH-like_DNA-bd_sf"/>
</dbReference>
<evidence type="ECO:0000313" key="4">
    <source>
        <dbReference type="EMBL" id="OGG71595.1"/>
    </source>
</evidence>
<proteinExistence type="inferred from homology"/>
<protein>
    <submittedName>
        <fullName evidence="4">DNA protecting protein DprA</fullName>
    </submittedName>
</protein>
<name>A0A1F6ED43_9BACT</name>
<evidence type="ECO:0000313" key="5">
    <source>
        <dbReference type="Proteomes" id="UP000179115"/>
    </source>
</evidence>
<dbReference type="Gene3D" id="1.10.10.10">
    <property type="entry name" value="Winged helix-like DNA-binding domain superfamily/Winged helix DNA-binding domain"/>
    <property type="match status" value="1"/>
</dbReference>
<dbReference type="SUPFAM" id="SSF102405">
    <property type="entry name" value="MCP/YpsA-like"/>
    <property type="match status" value="1"/>
</dbReference>
<evidence type="ECO:0000259" key="2">
    <source>
        <dbReference type="Pfam" id="PF02481"/>
    </source>
</evidence>
<evidence type="ECO:0000259" key="3">
    <source>
        <dbReference type="Pfam" id="PF17782"/>
    </source>
</evidence>
<dbReference type="Pfam" id="PF17782">
    <property type="entry name" value="WHD_DprA"/>
    <property type="match status" value="1"/>
</dbReference>
<reference evidence="4 5" key="1">
    <citation type="journal article" date="2016" name="Nat. Commun.">
        <title>Thousands of microbial genomes shed light on interconnected biogeochemical processes in an aquifer system.</title>
        <authorList>
            <person name="Anantharaman K."/>
            <person name="Brown C.T."/>
            <person name="Hug L.A."/>
            <person name="Sharon I."/>
            <person name="Castelle C.J."/>
            <person name="Probst A.J."/>
            <person name="Thomas B.C."/>
            <person name="Singh A."/>
            <person name="Wilkins M.J."/>
            <person name="Karaoz U."/>
            <person name="Brodie E.L."/>
            <person name="Williams K.H."/>
            <person name="Hubbard S.S."/>
            <person name="Banfield J.F."/>
        </authorList>
    </citation>
    <scope>NUCLEOTIDE SEQUENCE [LARGE SCALE GENOMIC DNA]</scope>
</reference>
<feature type="domain" description="Smf/DprA SLOG" evidence="2">
    <location>
        <begin position="9"/>
        <end position="223"/>
    </location>
</feature>
<dbReference type="GO" id="GO:0009294">
    <property type="term" value="P:DNA-mediated transformation"/>
    <property type="evidence" value="ECO:0007669"/>
    <property type="project" value="InterPro"/>
</dbReference>
<dbReference type="AlphaFoldDB" id="A0A1F6ED43"/>
<dbReference type="InterPro" id="IPR057666">
    <property type="entry name" value="DrpA_SLOG"/>
</dbReference>
<feature type="domain" description="DprA winged helix" evidence="3">
    <location>
        <begin position="233"/>
        <end position="284"/>
    </location>
</feature>
<organism evidence="4 5">
    <name type="scientific">Candidatus Kaiserbacteria bacterium RIFCSPLOWO2_01_FULL_51_21</name>
    <dbReference type="NCBI Taxonomy" id="1798508"/>
    <lineage>
        <taxon>Bacteria</taxon>
        <taxon>Candidatus Kaiseribacteriota</taxon>
    </lineage>
</organism>
<accession>A0A1F6ED43</accession>